<accession>A0A370CH22</accession>
<reference evidence="2 3" key="1">
    <citation type="journal article" date="2017" name="Int. J. Syst. Evol. Microbiol.">
        <title>Aquarickettsiella crustaci n. gen. n. sp. (Gammaproteobacteria: Legionellales: Coxiellaceae); a bacterial pathogen of the freshwater crustacean: Gammarus fossarum (Malacostraca: Amphipoda).</title>
        <authorList>
            <person name="Bojko J."/>
            <person name="Dunn A.M."/>
            <person name="Stebbing P.D."/>
            <person name="Van Aerle R."/>
            <person name="Bacela-Spychalska K."/>
            <person name="Bean T.P."/>
            <person name="Stentiford G.D."/>
        </authorList>
    </citation>
    <scope>NUCLEOTIDE SEQUENCE [LARGE SCALE GENOMIC DNA]</scope>
    <source>
        <strain evidence="2">RA15029</strain>
    </source>
</reference>
<dbReference type="AlphaFoldDB" id="A0A370CH22"/>
<proteinExistence type="predicted"/>
<name>A0A370CH22_9COXI</name>
<organism evidence="2 3">
    <name type="scientific">Candidatus Aquirickettsiella gammari</name>
    <dbReference type="NCBI Taxonomy" id="2016198"/>
    <lineage>
        <taxon>Bacteria</taxon>
        <taxon>Pseudomonadati</taxon>
        <taxon>Pseudomonadota</taxon>
        <taxon>Gammaproteobacteria</taxon>
        <taxon>Legionellales</taxon>
        <taxon>Coxiellaceae</taxon>
        <taxon>Candidatus Aquirickettsiella</taxon>
    </lineage>
</organism>
<sequence>MRSQGARDRRALTGEAGNASRRKVIVGTTARSPEWASAWRTQDESGPTFSRVMRTNFGGTTAKIFREHSDSLDKNIFFK</sequence>
<gene>
    <name evidence="2" type="ORF">CFE62_006750</name>
</gene>
<dbReference type="Proteomes" id="UP000226429">
    <property type="component" value="Unassembled WGS sequence"/>
</dbReference>
<evidence type="ECO:0000313" key="3">
    <source>
        <dbReference type="Proteomes" id="UP000226429"/>
    </source>
</evidence>
<keyword evidence="3" id="KW-1185">Reference proteome</keyword>
<reference evidence="2 3" key="2">
    <citation type="journal article" date="2018" name="J. Invertebr. Pathol.">
        <title>'Candidatus Aquirickettsiella gammari' (Gammaproteobacteria: Legionellales: Coxiellaceae): A bacterial pathogen of the freshwater crustacean Gammarus fossarum (Malacostraca: Amphipoda).</title>
        <authorList>
            <person name="Bojko J."/>
            <person name="Dunn A.M."/>
            <person name="Stebbing P.D."/>
            <person name="van Aerle R."/>
            <person name="Bacela-Spychalska K."/>
            <person name="Bean T.P."/>
            <person name="Urrutia A."/>
            <person name="Stentiford G.D."/>
        </authorList>
    </citation>
    <scope>NUCLEOTIDE SEQUENCE [LARGE SCALE GENOMIC DNA]</scope>
    <source>
        <strain evidence="2">RA15029</strain>
    </source>
</reference>
<comment type="caution">
    <text evidence="2">The sequence shown here is derived from an EMBL/GenBank/DDBJ whole genome shotgun (WGS) entry which is preliminary data.</text>
</comment>
<dbReference type="EMBL" id="NMOS02000030">
    <property type="protein sequence ID" value="RDH39880.1"/>
    <property type="molecule type" value="Genomic_DNA"/>
</dbReference>
<feature type="compositionally biased region" description="Basic and acidic residues" evidence="1">
    <location>
        <begin position="1"/>
        <end position="12"/>
    </location>
</feature>
<evidence type="ECO:0000313" key="2">
    <source>
        <dbReference type="EMBL" id="RDH39880.1"/>
    </source>
</evidence>
<protein>
    <submittedName>
        <fullName evidence="2">Uncharacterized protein</fullName>
    </submittedName>
</protein>
<feature type="region of interest" description="Disordered" evidence="1">
    <location>
        <begin position="1"/>
        <end position="27"/>
    </location>
</feature>
<evidence type="ECO:0000256" key="1">
    <source>
        <dbReference type="SAM" id="MobiDB-lite"/>
    </source>
</evidence>